<feature type="chain" id="PRO_5045669760" evidence="2">
    <location>
        <begin position="25"/>
        <end position="142"/>
    </location>
</feature>
<dbReference type="Proteomes" id="UP001176940">
    <property type="component" value="Unassembled WGS sequence"/>
</dbReference>
<feature type="region of interest" description="Disordered" evidence="1">
    <location>
        <begin position="74"/>
        <end position="142"/>
    </location>
</feature>
<proteinExistence type="predicted"/>
<gene>
    <name evidence="3" type="ORF">RIMI_LOCUS14090066</name>
</gene>
<protein>
    <submittedName>
        <fullName evidence="3">Uncharacterized protein</fullName>
    </submittedName>
</protein>
<dbReference type="EMBL" id="CAUEEQ010035826">
    <property type="protein sequence ID" value="CAJ0952887.1"/>
    <property type="molecule type" value="Genomic_DNA"/>
</dbReference>
<feature type="compositionally biased region" description="Low complexity" evidence="1">
    <location>
        <begin position="78"/>
        <end position="92"/>
    </location>
</feature>
<comment type="caution">
    <text evidence="3">The sequence shown here is derived from an EMBL/GenBank/DDBJ whole genome shotgun (WGS) entry which is preliminary data.</text>
</comment>
<evidence type="ECO:0000256" key="2">
    <source>
        <dbReference type="SAM" id="SignalP"/>
    </source>
</evidence>
<reference evidence="3" key="1">
    <citation type="submission" date="2023-07" db="EMBL/GenBank/DDBJ databases">
        <authorList>
            <person name="Stuckert A."/>
        </authorList>
    </citation>
    <scope>NUCLEOTIDE SEQUENCE</scope>
</reference>
<dbReference type="PROSITE" id="PS51257">
    <property type="entry name" value="PROKAR_LIPOPROTEIN"/>
    <property type="match status" value="1"/>
</dbReference>
<feature type="compositionally biased region" description="Basic residues" evidence="1">
    <location>
        <begin position="115"/>
        <end position="127"/>
    </location>
</feature>
<accession>A0ABN9LWR9</accession>
<keyword evidence="2" id="KW-0732">Signal</keyword>
<feature type="signal peptide" evidence="2">
    <location>
        <begin position="1"/>
        <end position="24"/>
    </location>
</feature>
<organism evidence="3 4">
    <name type="scientific">Ranitomeya imitator</name>
    <name type="common">mimic poison frog</name>
    <dbReference type="NCBI Taxonomy" id="111125"/>
    <lineage>
        <taxon>Eukaryota</taxon>
        <taxon>Metazoa</taxon>
        <taxon>Chordata</taxon>
        <taxon>Craniata</taxon>
        <taxon>Vertebrata</taxon>
        <taxon>Euteleostomi</taxon>
        <taxon>Amphibia</taxon>
        <taxon>Batrachia</taxon>
        <taxon>Anura</taxon>
        <taxon>Neobatrachia</taxon>
        <taxon>Hyloidea</taxon>
        <taxon>Dendrobatidae</taxon>
        <taxon>Dendrobatinae</taxon>
        <taxon>Ranitomeya</taxon>
    </lineage>
</organism>
<keyword evidence="4" id="KW-1185">Reference proteome</keyword>
<evidence type="ECO:0000313" key="3">
    <source>
        <dbReference type="EMBL" id="CAJ0952887.1"/>
    </source>
</evidence>
<evidence type="ECO:0000313" key="4">
    <source>
        <dbReference type="Proteomes" id="UP001176940"/>
    </source>
</evidence>
<sequence>MAVRAGTAFYLAAACLLLLRSCTSLDGNQTTLYPEDLNATVTAPADDPGNTTITPAVNGTEPAVTTEAVTGPTATLVTATEPGLAATAAASTGSQRGTRGPAPESKCPRAPAPQRRPRHRPQQRPRHCPSPEAPPAGARQKI</sequence>
<name>A0ABN9LWR9_9NEOB</name>
<evidence type="ECO:0000256" key="1">
    <source>
        <dbReference type="SAM" id="MobiDB-lite"/>
    </source>
</evidence>